<sequence length="85" mass="9998">MQSTRKCKWKPSINARDPNGNVKKLDFPCRFPNEELTTELCTQCLLGELFTMFYAQTMSMKQSQDMQEEMMAFLKNLTSDDFDLR</sequence>
<evidence type="ECO:0000313" key="1">
    <source>
        <dbReference type="EMBL" id="UJG40278.1"/>
    </source>
</evidence>
<reference evidence="1" key="1">
    <citation type="journal article" date="2022" name="Nat. Microbiol.">
        <title>Unique mobile elements and scalable gene flow at the prokaryote-eukaryote boundary revealed by circularized Asgard archaea genomes.</title>
        <authorList>
            <person name="Wu F."/>
            <person name="Speth D.R."/>
            <person name="Philosof A."/>
            <person name="Cremiere A."/>
            <person name="Narayanan A."/>
            <person name="Barco R.A."/>
            <person name="Connon S.A."/>
            <person name="Amend J.P."/>
            <person name="Antoshechkin I.A."/>
            <person name="Orphan V.J."/>
        </authorList>
    </citation>
    <scope>NUCLEOTIDE SEQUENCE</scope>
    <source>
        <strain evidence="1">PM71</strain>
    </source>
</reference>
<protein>
    <submittedName>
        <fullName evidence="1">Uncharacterized protein</fullName>
    </submittedName>
</protein>
<gene>
    <name evidence="1" type="ORF">K9W45_10610</name>
</gene>
<dbReference type="EMBL" id="CP084166">
    <property type="protein sequence ID" value="UJG40278.1"/>
    <property type="molecule type" value="Genomic_DNA"/>
</dbReference>
<name>A0A9Y1BJN4_9ARCH</name>
<dbReference type="Proteomes" id="UP001201020">
    <property type="component" value="Chromosome"/>
</dbReference>
<proteinExistence type="predicted"/>
<accession>A0A9Y1BJN4</accession>
<dbReference type="AlphaFoldDB" id="A0A9Y1BJN4"/>
<organism evidence="1">
    <name type="scientific">Candidatus Heimdallarchaeum aukensis</name>
    <dbReference type="NCBI Taxonomy" id="2876573"/>
    <lineage>
        <taxon>Archaea</taxon>
        <taxon>Promethearchaeati</taxon>
        <taxon>Candidatus Heimdallarchaeota</taxon>
        <taxon>Candidatus Heimdallarchaeia (ex Rinke et al. 2021) (nom. nud.)</taxon>
        <taxon>Candidatus Heimdallarchaeales</taxon>
        <taxon>Candidatus Heimdallarchaeaceae</taxon>
        <taxon>Candidatus Heimdallarchaeum</taxon>
    </lineage>
</organism>